<name>A0ABP0HIW7_9DINO</name>
<dbReference type="Proteomes" id="UP001642484">
    <property type="component" value="Unassembled WGS sequence"/>
</dbReference>
<organism evidence="1 2">
    <name type="scientific">Durusdinium trenchii</name>
    <dbReference type="NCBI Taxonomy" id="1381693"/>
    <lineage>
        <taxon>Eukaryota</taxon>
        <taxon>Sar</taxon>
        <taxon>Alveolata</taxon>
        <taxon>Dinophyceae</taxon>
        <taxon>Suessiales</taxon>
        <taxon>Symbiodiniaceae</taxon>
        <taxon>Durusdinium</taxon>
    </lineage>
</organism>
<protein>
    <submittedName>
        <fullName evidence="1">Uncharacterized protein</fullName>
    </submittedName>
</protein>
<dbReference type="EMBL" id="CAXAMN010000603">
    <property type="protein sequence ID" value="CAK8989703.1"/>
    <property type="molecule type" value="Genomic_DNA"/>
</dbReference>
<evidence type="ECO:0000313" key="1">
    <source>
        <dbReference type="EMBL" id="CAK8989703.1"/>
    </source>
</evidence>
<comment type="caution">
    <text evidence="1">The sequence shown here is derived from an EMBL/GenBank/DDBJ whole genome shotgun (WGS) entry which is preliminary data.</text>
</comment>
<gene>
    <name evidence="1" type="ORF">CCMP2556_LOCUS1763</name>
</gene>
<evidence type="ECO:0000313" key="2">
    <source>
        <dbReference type="Proteomes" id="UP001642484"/>
    </source>
</evidence>
<sequence>MMSRSTWGMRGWCRAERTAAVLSRVEKQLLFICSPNSVLVSNGNEWARAWPGEGDFTVEADRSKVKQLTNELLQLKCHALWLKRDMPSWRFYKALGPRGQGHPEPVEGTQEAGSLDRFDEFLEDMTPGYATRMPSLVYLQAKFPFWEYVLVFFQVP</sequence>
<proteinExistence type="predicted"/>
<reference evidence="1 2" key="1">
    <citation type="submission" date="2024-02" db="EMBL/GenBank/DDBJ databases">
        <authorList>
            <person name="Chen Y."/>
            <person name="Shah S."/>
            <person name="Dougan E. K."/>
            <person name="Thang M."/>
            <person name="Chan C."/>
        </authorList>
    </citation>
    <scope>NUCLEOTIDE SEQUENCE [LARGE SCALE GENOMIC DNA]</scope>
</reference>
<accession>A0ABP0HIW7</accession>
<keyword evidence="2" id="KW-1185">Reference proteome</keyword>